<keyword evidence="1" id="KW-1133">Transmembrane helix</keyword>
<accession>A0A8D8R656</accession>
<dbReference type="EMBL" id="HBUF01343632">
    <property type="protein sequence ID" value="CAG6706884.1"/>
    <property type="molecule type" value="Transcribed_RNA"/>
</dbReference>
<dbReference type="AlphaFoldDB" id="A0A8D8R656"/>
<dbReference type="EMBL" id="HBUF01189208">
    <property type="protein sequence ID" value="CAG6657674.1"/>
    <property type="molecule type" value="Transcribed_RNA"/>
</dbReference>
<dbReference type="EMBL" id="HBUF01189206">
    <property type="protein sequence ID" value="CAG6657668.1"/>
    <property type="molecule type" value="Transcribed_RNA"/>
</dbReference>
<dbReference type="EMBL" id="HBUF01135384">
    <property type="protein sequence ID" value="CAG6645153.1"/>
    <property type="molecule type" value="Transcribed_RNA"/>
</dbReference>
<dbReference type="EMBL" id="HBUF01617575">
    <property type="protein sequence ID" value="CAG6780248.1"/>
    <property type="molecule type" value="Transcribed_RNA"/>
</dbReference>
<reference evidence="2" key="1">
    <citation type="submission" date="2021-05" db="EMBL/GenBank/DDBJ databases">
        <authorList>
            <person name="Alioto T."/>
            <person name="Alioto T."/>
            <person name="Gomez Garrido J."/>
        </authorList>
    </citation>
    <scope>NUCLEOTIDE SEQUENCE</scope>
</reference>
<organism evidence="2">
    <name type="scientific">Cacopsylla melanoneura</name>
    <dbReference type="NCBI Taxonomy" id="428564"/>
    <lineage>
        <taxon>Eukaryota</taxon>
        <taxon>Metazoa</taxon>
        <taxon>Ecdysozoa</taxon>
        <taxon>Arthropoda</taxon>
        <taxon>Hexapoda</taxon>
        <taxon>Insecta</taxon>
        <taxon>Pterygota</taxon>
        <taxon>Neoptera</taxon>
        <taxon>Paraneoptera</taxon>
        <taxon>Hemiptera</taxon>
        <taxon>Sternorrhyncha</taxon>
        <taxon>Psylloidea</taxon>
        <taxon>Psyllidae</taxon>
        <taxon>Psyllinae</taxon>
        <taxon>Cacopsylla</taxon>
    </lineage>
</organism>
<dbReference type="EMBL" id="HBUF01343633">
    <property type="protein sequence ID" value="CAG6706888.1"/>
    <property type="molecule type" value="Transcribed_RNA"/>
</dbReference>
<dbReference type="EMBL" id="HBUF01135378">
    <property type="protein sequence ID" value="CAG6645129.1"/>
    <property type="molecule type" value="Transcribed_RNA"/>
</dbReference>
<dbReference type="EMBL" id="HBUF01135382">
    <property type="protein sequence ID" value="CAG6645145.1"/>
    <property type="molecule type" value="Transcribed_RNA"/>
</dbReference>
<dbReference type="EMBL" id="HBUF01135379">
    <property type="protein sequence ID" value="CAG6645133.1"/>
    <property type="molecule type" value="Transcribed_RNA"/>
</dbReference>
<name>A0A8D8R656_9HEMI</name>
<keyword evidence="1" id="KW-0812">Transmembrane</keyword>
<dbReference type="EMBL" id="HBUF01135380">
    <property type="protein sequence ID" value="CAG6645137.1"/>
    <property type="molecule type" value="Transcribed_RNA"/>
</dbReference>
<dbReference type="EMBL" id="HBUF01617574">
    <property type="protein sequence ID" value="CAG6780245.1"/>
    <property type="molecule type" value="Transcribed_RNA"/>
</dbReference>
<dbReference type="EMBL" id="HBUF01135383">
    <property type="protein sequence ID" value="CAG6645149.1"/>
    <property type="molecule type" value="Transcribed_RNA"/>
</dbReference>
<protein>
    <submittedName>
        <fullName evidence="2">Uncharacterized protein</fullName>
    </submittedName>
</protein>
<dbReference type="EMBL" id="HBUF01617573">
    <property type="protein sequence ID" value="CAG6780242.1"/>
    <property type="molecule type" value="Transcribed_RNA"/>
</dbReference>
<proteinExistence type="predicted"/>
<dbReference type="EMBL" id="HBUF01343634">
    <property type="protein sequence ID" value="CAG6706892.1"/>
    <property type="molecule type" value="Transcribed_RNA"/>
</dbReference>
<evidence type="ECO:0000256" key="1">
    <source>
        <dbReference type="SAM" id="Phobius"/>
    </source>
</evidence>
<dbReference type="EMBL" id="HBUF01135385">
    <property type="protein sequence ID" value="CAG6645157.1"/>
    <property type="molecule type" value="Transcribed_RNA"/>
</dbReference>
<feature type="transmembrane region" description="Helical" evidence="1">
    <location>
        <begin position="12"/>
        <end position="36"/>
    </location>
</feature>
<sequence length="186" mass="21718">MENSTNEANLMYAIRSLVFSLSGLLWLSTQFVQYWWRCLRQHCYFRSRRDSCYRYEYPNLAQNGKTKTSLSYNNGGRCSMSHDTSFSSRKLDDYFSSNVGQVCHIFSKRSHASLHCRTVSNQNEKLGCRGFQCTGRSGAYSNTLLVAYGVLERPFPNGSAGSYRNCWRTIRITVTRYYRIIRYYLN</sequence>
<dbReference type="EMBL" id="HBUF01189207">
    <property type="protein sequence ID" value="CAG6657671.1"/>
    <property type="molecule type" value="Transcribed_RNA"/>
</dbReference>
<keyword evidence="1" id="KW-0472">Membrane</keyword>
<dbReference type="EMBL" id="HBUF01135377">
    <property type="protein sequence ID" value="CAG6645125.1"/>
    <property type="molecule type" value="Transcribed_RNA"/>
</dbReference>
<dbReference type="EMBL" id="HBUF01135381">
    <property type="protein sequence ID" value="CAG6645141.1"/>
    <property type="molecule type" value="Transcribed_RNA"/>
</dbReference>
<evidence type="ECO:0000313" key="2">
    <source>
        <dbReference type="EMBL" id="CAG6645129.1"/>
    </source>
</evidence>